<reference evidence="1 2" key="1">
    <citation type="submission" date="2021-06" db="EMBL/GenBank/DDBJ databases">
        <title>Complete genome sequence of Stenotrophomonas maltophilia phage Piffle.</title>
        <authorList>
            <person name="Kirchhoff M."/>
            <person name="Ortega C."/>
            <person name="Clark J."/>
            <person name="Liu M."/>
            <person name="Burrowes B."/>
        </authorList>
    </citation>
    <scope>NUCLEOTIDE SEQUENCE [LARGE SCALE GENOMIC DNA]</scope>
</reference>
<dbReference type="EMBL" id="MZ326857">
    <property type="protein sequence ID" value="QYW01868.1"/>
    <property type="molecule type" value="Genomic_DNA"/>
</dbReference>
<dbReference type="Proteomes" id="UP000827904">
    <property type="component" value="Segment"/>
</dbReference>
<protein>
    <submittedName>
        <fullName evidence="1">Uncharacterized protein</fullName>
    </submittedName>
</protein>
<evidence type="ECO:0000313" key="1">
    <source>
        <dbReference type="EMBL" id="QYW01868.1"/>
    </source>
</evidence>
<organism evidence="1 2">
    <name type="scientific">Stenotrophomonas phage Piffle</name>
    <dbReference type="NCBI Taxonomy" id="2859656"/>
    <lineage>
        <taxon>Viruses</taxon>
        <taxon>Duplodnaviria</taxon>
        <taxon>Heunggongvirae</taxon>
        <taxon>Uroviricota</taxon>
        <taxon>Caudoviricetes</taxon>
        <taxon>Schitoviridae</taxon>
        <taxon>Pokkenvirus</taxon>
        <taxon>Pokkenvirus piffle</taxon>
    </lineage>
</organism>
<keyword evidence="2" id="KW-1185">Reference proteome</keyword>
<evidence type="ECO:0000313" key="2">
    <source>
        <dbReference type="Proteomes" id="UP000827904"/>
    </source>
</evidence>
<sequence>MTIKYNGKPGVPQSYKDVTKHLAEMGRFNRTGNVPVKKLKPR</sequence>
<accession>A0AAE7WP75</accession>
<proteinExistence type="predicted"/>
<name>A0AAE7WP75_9CAUD</name>
<gene>
    <name evidence="1" type="ORF">CPT_Piffle_008</name>
</gene>